<dbReference type="EMBL" id="JAQQWI010000012">
    <property type="protein sequence ID" value="KAK8015860.1"/>
    <property type="molecule type" value="Genomic_DNA"/>
</dbReference>
<comment type="caution">
    <text evidence="3">The sequence shown here is derived from an EMBL/GenBank/DDBJ whole genome shotgun (WGS) entry which is preliminary data.</text>
</comment>
<feature type="domain" description="RRM" evidence="2">
    <location>
        <begin position="60"/>
        <end position="142"/>
    </location>
</feature>
<keyword evidence="1" id="KW-0694">RNA-binding</keyword>
<dbReference type="InterPro" id="IPR000504">
    <property type="entry name" value="RRM_dom"/>
</dbReference>
<dbReference type="Proteomes" id="UP001396898">
    <property type="component" value="Unassembled WGS sequence"/>
</dbReference>
<organism evidence="3 4">
    <name type="scientific">Apiospora marii</name>
    <dbReference type="NCBI Taxonomy" id="335849"/>
    <lineage>
        <taxon>Eukaryota</taxon>
        <taxon>Fungi</taxon>
        <taxon>Dikarya</taxon>
        <taxon>Ascomycota</taxon>
        <taxon>Pezizomycotina</taxon>
        <taxon>Sordariomycetes</taxon>
        <taxon>Xylariomycetidae</taxon>
        <taxon>Amphisphaeriales</taxon>
        <taxon>Apiosporaceae</taxon>
        <taxon>Apiospora</taxon>
    </lineage>
</organism>
<evidence type="ECO:0000313" key="4">
    <source>
        <dbReference type="Proteomes" id="UP001396898"/>
    </source>
</evidence>
<dbReference type="PROSITE" id="PS50102">
    <property type="entry name" value="RRM"/>
    <property type="match status" value="1"/>
</dbReference>
<dbReference type="Pfam" id="PF00076">
    <property type="entry name" value="RRM_1"/>
    <property type="match status" value="1"/>
</dbReference>
<dbReference type="Gene3D" id="3.30.70.330">
    <property type="match status" value="1"/>
</dbReference>
<accession>A0ABR1RMZ2</accession>
<protein>
    <recommendedName>
        <fullName evidence="2">RRM domain-containing protein</fullName>
    </recommendedName>
</protein>
<dbReference type="SUPFAM" id="SSF54928">
    <property type="entry name" value="RNA-binding domain, RBD"/>
    <property type="match status" value="1"/>
</dbReference>
<dbReference type="InterPro" id="IPR035979">
    <property type="entry name" value="RBD_domain_sf"/>
</dbReference>
<reference evidence="3 4" key="1">
    <citation type="submission" date="2023-01" db="EMBL/GenBank/DDBJ databases">
        <title>Analysis of 21 Apiospora genomes using comparative genomics revels a genus with tremendous synthesis potential of carbohydrate active enzymes and secondary metabolites.</title>
        <authorList>
            <person name="Sorensen T."/>
        </authorList>
    </citation>
    <scope>NUCLEOTIDE SEQUENCE [LARGE SCALE GENOMIC DNA]</scope>
    <source>
        <strain evidence="3 4">CBS 20057</strain>
    </source>
</reference>
<dbReference type="SMART" id="SM00360">
    <property type="entry name" value="RRM"/>
    <property type="match status" value="1"/>
</dbReference>
<proteinExistence type="predicted"/>
<sequence>MPEYWNTEAERNAPRPVLTEDQREQIAALWADVLEVDLLDWLAESAEADEVPPQPLDLCSTLRVTYINETPEEAWLWSLFGTFGPVTRVWKAADSKPRLARRLAFVTFARRLDAVRARQRLDGSHEQCLVMDVDMDVDFDVDRPELDYRPDMGLECPGEGEFVVRDPPLRATVELQPVAPTATYVTIVLSTSWELKESWKRELEDTKRWVLGSTLGARVFLAYDRCEPPSQQAAVVE</sequence>
<evidence type="ECO:0000259" key="2">
    <source>
        <dbReference type="PROSITE" id="PS50102"/>
    </source>
</evidence>
<keyword evidence="4" id="KW-1185">Reference proteome</keyword>
<evidence type="ECO:0000313" key="3">
    <source>
        <dbReference type="EMBL" id="KAK8015860.1"/>
    </source>
</evidence>
<name>A0ABR1RMZ2_9PEZI</name>
<dbReference type="InterPro" id="IPR012677">
    <property type="entry name" value="Nucleotide-bd_a/b_plait_sf"/>
</dbReference>
<gene>
    <name evidence="3" type="ORF">PG991_008748</name>
</gene>
<evidence type="ECO:0000256" key="1">
    <source>
        <dbReference type="PROSITE-ProRule" id="PRU00176"/>
    </source>
</evidence>